<reference evidence="3 4" key="1">
    <citation type="submission" date="2024-06" db="EMBL/GenBank/DDBJ databases">
        <title>The Natural Products Discovery Center: Release of the First 8490 Sequenced Strains for Exploring Actinobacteria Biosynthetic Diversity.</title>
        <authorList>
            <person name="Kalkreuter E."/>
            <person name="Kautsar S.A."/>
            <person name="Yang D."/>
            <person name="Bader C.D."/>
            <person name="Teijaro C.N."/>
            <person name="Fluegel L."/>
            <person name="Davis C.M."/>
            <person name="Simpson J.R."/>
            <person name="Lauterbach L."/>
            <person name="Steele A.D."/>
            <person name="Gui C."/>
            <person name="Meng S."/>
            <person name="Li G."/>
            <person name="Viehrig K."/>
            <person name="Ye F."/>
            <person name="Su P."/>
            <person name="Kiefer A.F."/>
            <person name="Nichols A."/>
            <person name="Cepeda A.J."/>
            <person name="Yan W."/>
            <person name="Fan B."/>
            <person name="Jiang Y."/>
            <person name="Adhikari A."/>
            <person name="Zheng C.-J."/>
            <person name="Schuster L."/>
            <person name="Cowan T.M."/>
            <person name="Smanski M.J."/>
            <person name="Chevrette M.G."/>
            <person name="De Carvalho L.P.S."/>
            <person name="Shen B."/>
        </authorList>
    </citation>
    <scope>NUCLEOTIDE SEQUENCE [LARGE SCALE GENOMIC DNA]</scope>
    <source>
        <strain evidence="3 4">NPDC050403</strain>
    </source>
</reference>
<dbReference type="PRINTS" id="PR00081">
    <property type="entry name" value="GDHRDH"/>
</dbReference>
<sequence>MSSDTKPLDDNRPVAVVTGASAGIGRATARRFVASGWRVIGVGRDRARAADAEVEIRAAARDGGGFDMLRGDFVRMAEVARVADEIAAMTARLDVLINNAGGVRDRRIVTEEGTEATFAANHLAPFLLTRELMPLLEAGAADSPPGTGRVIAVSSSAHRITRGLDWDDLQSLGAFHPTAAYAKAKLATLLFTRELARRAHPHGITAQAMHPGIVASNFATHGDRTMREHMAAADTVPPEEPAEMLVWLATDAEGGREGGRYFYRGAEETPTDADRDDEAAARLWIESEKLLADLGFQQAGHR</sequence>
<keyword evidence="1" id="KW-0560">Oxidoreductase</keyword>
<protein>
    <submittedName>
        <fullName evidence="3">SDR family NAD(P)-dependent oxidoreductase</fullName>
    </submittedName>
</protein>
<dbReference type="SUPFAM" id="SSF51735">
    <property type="entry name" value="NAD(P)-binding Rossmann-fold domains"/>
    <property type="match status" value="1"/>
</dbReference>
<dbReference type="PANTHER" id="PTHR43157">
    <property type="entry name" value="PHOSPHATIDYLINOSITOL-GLYCAN BIOSYNTHESIS CLASS F PROTEIN-RELATED"/>
    <property type="match status" value="1"/>
</dbReference>
<proteinExistence type="inferred from homology"/>
<dbReference type="InterPro" id="IPR002347">
    <property type="entry name" value="SDR_fam"/>
</dbReference>
<dbReference type="EMBL" id="JBFAKC010000005">
    <property type="protein sequence ID" value="MEV0708439.1"/>
    <property type="molecule type" value="Genomic_DNA"/>
</dbReference>
<evidence type="ECO:0000313" key="3">
    <source>
        <dbReference type="EMBL" id="MEV0708439.1"/>
    </source>
</evidence>
<organism evidence="3 4">
    <name type="scientific">Nocardia aurea</name>
    <dbReference type="NCBI Taxonomy" id="2144174"/>
    <lineage>
        <taxon>Bacteria</taxon>
        <taxon>Bacillati</taxon>
        <taxon>Actinomycetota</taxon>
        <taxon>Actinomycetes</taxon>
        <taxon>Mycobacteriales</taxon>
        <taxon>Nocardiaceae</taxon>
        <taxon>Nocardia</taxon>
    </lineage>
</organism>
<dbReference type="RefSeq" id="WP_357783192.1">
    <property type="nucleotide sequence ID" value="NZ_JBFAKC010000005.1"/>
</dbReference>
<dbReference type="Gene3D" id="3.40.50.720">
    <property type="entry name" value="NAD(P)-binding Rossmann-like Domain"/>
    <property type="match status" value="1"/>
</dbReference>
<name>A0ABV3FSP1_9NOCA</name>
<gene>
    <name evidence="3" type="ORF">AB0I48_12800</name>
</gene>
<accession>A0ABV3FSP1</accession>
<comment type="similarity">
    <text evidence="2">Belongs to the short-chain dehydrogenases/reductases (SDR) family.</text>
</comment>
<dbReference type="Proteomes" id="UP001551695">
    <property type="component" value="Unassembled WGS sequence"/>
</dbReference>
<dbReference type="Pfam" id="PF00106">
    <property type="entry name" value="adh_short"/>
    <property type="match status" value="1"/>
</dbReference>
<keyword evidence="4" id="KW-1185">Reference proteome</keyword>
<evidence type="ECO:0000256" key="1">
    <source>
        <dbReference type="ARBA" id="ARBA00023002"/>
    </source>
</evidence>
<dbReference type="PRINTS" id="PR00080">
    <property type="entry name" value="SDRFAMILY"/>
</dbReference>
<dbReference type="InterPro" id="IPR036291">
    <property type="entry name" value="NAD(P)-bd_dom_sf"/>
</dbReference>
<dbReference type="PANTHER" id="PTHR43157:SF31">
    <property type="entry name" value="PHOSPHATIDYLINOSITOL-GLYCAN BIOSYNTHESIS CLASS F PROTEIN"/>
    <property type="match status" value="1"/>
</dbReference>
<evidence type="ECO:0000313" key="4">
    <source>
        <dbReference type="Proteomes" id="UP001551695"/>
    </source>
</evidence>
<evidence type="ECO:0000256" key="2">
    <source>
        <dbReference type="RuleBase" id="RU000363"/>
    </source>
</evidence>
<comment type="caution">
    <text evidence="3">The sequence shown here is derived from an EMBL/GenBank/DDBJ whole genome shotgun (WGS) entry which is preliminary data.</text>
</comment>